<sequence length="65" mass="6753">MKFESFLLRGLFVVCLVLCAATVGSMLFGTSIAAPASPNQVVEATTITPLACPLLPDGVLCIRAN</sequence>
<dbReference type="HOGENOM" id="CLU_205143_0_0_6"/>
<dbReference type="AlphaFoldDB" id="A0A099CZT5"/>
<reference evidence="2 4" key="2">
    <citation type="submission" date="2020-08" db="EMBL/GenBank/DDBJ databases">
        <title>Genomic Encyclopedia of Type Strains, Phase IV (KMG-IV): sequencing the most valuable type-strain genomes for metagenomic binning, comparative biology and taxonomic classification.</title>
        <authorList>
            <person name="Goeker M."/>
        </authorList>
    </citation>
    <scope>NUCLEOTIDE SEQUENCE [LARGE SCALE GENOMIC DNA]</scope>
    <source>
        <strain evidence="2 4">DSM 107085</strain>
    </source>
</reference>
<dbReference type="OrthoDB" id="5958178at2"/>
<dbReference type="RefSeq" id="WP_043099034.1">
    <property type="nucleotide sequence ID" value="NZ_JACHET010000001.1"/>
</dbReference>
<dbReference type="Proteomes" id="UP000029708">
    <property type="component" value="Unassembled WGS sequence"/>
</dbReference>
<proteinExistence type="predicted"/>
<dbReference type="Proteomes" id="UP000560000">
    <property type="component" value="Unassembled WGS sequence"/>
</dbReference>
<dbReference type="STRING" id="1543381.LF63_0100940"/>
<name>A0A099CZT5_9GAMM</name>
<dbReference type="EMBL" id="JROI01000003">
    <property type="protein sequence ID" value="KGI79087.1"/>
    <property type="molecule type" value="Genomic_DNA"/>
</dbReference>
<evidence type="ECO:0000313" key="4">
    <source>
        <dbReference type="Proteomes" id="UP000560000"/>
    </source>
</evidence>
<evidence type="ECO:0000313" key="1">
    <source>
        <dbReference type="EMBL" id="KGI79087.1"/>
    </source>
</evidence>
<comment type="caution">
    <text evidence="1">The sequence shown here is derived from an EMBL/GenBank/DDBJ whole genome shotgun (WGS) entry which is preliminary data.</text>
</comment>
<dbReference type="EMBL" id="JACHET010000001">
    <property type="protein sequence ID" value="MBB6184704.1"/>
    <property type="molecule type" value="Genomic_DNA"/>
</dbReference>
<keyword evidence="3" id="KW-1185">Reference proteome</keyword>
<gene>
    <name evidence="2" type="ORF">HNQ86_002049</name>
    <name evidence="1" type="ORF">LF63_0100940</name>
</gene>
<organism evidence="1 3">
    <name type="scientific">Oleiagrimonas soli</name>
    <dbReference type="NCBI Taxonomy" id="1543381"/>
    <lineage>
        <taxon>Bacteria</taxon>
        <taxon>Pseudomonadati</taxon>
        <taxon>Pseudomonadota</taxon>
        <taxon>Gammaproteobacteria</taxon>
        <taxon>Lysobacterales</taxon>
        <taxon>Rhodanobacteraceae</taxon>
        <taxon>Oleiagrimonas</taxon>
    </lineage>
</organism>
<accession>A0A099CZT5</accession>
<protein>
    <submittedName>
        <fullName evidence="1">Uncharacterized protein</fullName>
    </submittedName>
</protein>
<evidence type="ECO:0000313" key="2">
    <source>
        <dbReference type="EMBL" id="MBB6184704.1"/>
    </source>
</evidence>
<reference evidence="1 3" key="1">
    <citation type="submission" date="2014-09" db="EMBL/GenBank/DDBJ databases">
        <title>Xanthomonadaceae 3.5X direct submission.</title>
        <authorList>
            <person name="Fang T."/>
            <person name="Wang H."/>
        </authorList>
    </citation>
    <scope>NUCLEOTIDE SEQUENCE [LARGE SCALE GENOMIC DNA]</scope>
    <source>
        <strain evidence="1 3">3.5X</strain>
    </source>
</reference>
<evidence type="ECO:0000313" key="3">
    <source>
        <dbReference type="Proteomes" id="UP000029708"/>
    </source>
</evidence>